<protein>
    <submittedName>
        <fullName evidence="2">Uncharacterized protein</fullName>
    </submittedName>
</protein>
<evidence type="ECO:0000313" key="3">
    <source>
        <dbReference type="Proteomes" id="UP000295788"/>
    </source>
</evidence>
<accession>A0A4R3K9K4</accession>
<comment type="caution">
    <text evidence="2">The sequence shown here is derived from an EMBL/GenBank/DDBJ whole genome shotgun (WGS) entry which is preliminary data.</text>
</comment>
<dbReference type="EMBL" id="SMAB01000020">
    <property type="protein sequence ID" value="TCS79585.1"/>
    <property type="molecule type" value="Genomic_DNA"/>
</dbReference>
<evidence type="ECO:0000256" key="1">
    <source>
        <dbReference type="SAM" id="Phobius"/>
    </source>
</evidence>
<keyword evidence="1" id="KW-0472">Membrane</keyword>
<sequence length="138" mass="16045">MDILFEERPSYLTLLTRKSSLHKTIETIIFIVFVVVLAFVYGFTSSFFKVGVLISAGVVLFLSPVAYSWIVRPQYILTETELIIKKMNQKTSVPYARIEDAYDLRFIFKINGEKEVLSVSDAFIDELNERLYQFKLKK</sequence>
<dbReference type="Proteomes" id="UP000295788">
    <property type="component" value="Unassembled WGS sequence"/>
</dbReference>
<feature type="transmembrane region" description="Helical" evidence="1">
    <location>
        <begin position="27"/>
        <end position="44"/>
    </location>
</feature>
<keyword evidence="1" id="KW-0812">Transmembrane</keyword>
<dbReference type="AlphaFoldDB" id="A0A4R3K9K4"/>
<gene>
    <name evidence="2" type="ORF">EDD72_12057</name>
</gene>
<feature type="transmembrane region" description="Helical" evidence="1">
    <location>
        <begin position="50"/>
        <end position="70"/>
    </location>
</feature>
<proteinExistence type="predicted"/>
<evidence type="ECO:0000313" key="2">
    <source>
        <dbReference type="EMBL" id="TCS79585.1"/>
    </source>
</evidence>
<reference evidence="2 3" key="1">
    <citation type="submission" date="2019-03" db="EMBL/GenBank/DDBJ databases">
        <title>Genomic Encyclopedia of Type Strains, Phase IV (KMG-IV): sequencing the most valuable type-strain genomes for metagenomic binning, comparative biology and taxonomic classification.</title>
        <authorList>
            <person name="Goeker M."/>
        </authorList>
    </citation>
    <scope>NUCLEOTIDE SEQUENCE [LARGE SCALE GENOMIC DNA]</scope>
    <source>
        <strain evidence="2 3">DSM 23802</strain>
    </source>
</reference>
<keyword evidence="3" id="KW-1185">Reference proteome</keyword>
<dbReference type="OrthoDB" id="2971402at2"/>
<name>A0A4R3K9K4_9BACI</name>
<dbReference type="RefSeq" id="WP_132770133.1">
    <property type="nucleotide sequence ID" value="NZ_SMAB01000020.1"/>
</dbReference>
<keyword evidence="1" id="KW-1133">Transmembrane helix</keyword>
<organism evidence="2 3">
    <name type="scientific">Tepidibacillus fermentans</name>
    <dbReference type="NCBI Taxonomy" id="1281767"/>
    <lineage>
        <taxon>Bacteria</taxon>
        <taxon>Bacillati</taxon>
        <taxon>Bacillota</taxon>
        <taxon>Bacilli</taxon>
        <taxon>Bacillales</taxon>
        <taxon>Bacillaceae</taxon>
        <taxon>Tepidibacillus</taxon>
    </lineage>
</organism>